<dbReference type="InterPro" id="IPR017850">
    <property type="entry name" value="Alkaline_phosphatase_core_sf"/>
</dbReference>
<name>A0A382R095_9ZZZZ</name>
<dbReference type="SUPFAM" id="SSF53649">
    <property type="entry name" value="Alkaline phosphatase-like"/>
    <property type="match status" value="1"/>
</dbReference>
<feature type="non-terminal residue" evidence="4">
    <location>
        <position position="206"/>
    </location>
</feature>
<dbReference type="Pfam" id="PF00884">
    <property type="entry name" value="Sulfatase"/>
    <property type="match status" value="1"/>
</dbReference>
<dbReference type="PANTHER" id="PTHR42693:SF53">
    <property type="entry name" value="ENDO-4-O-SULFATASE"/>
    <property type="match status" value="1"/>
</dbReference>
<dbReference type="InterPro" id="IPR000917">
    <property type="entry name" value="Sulfatase_N"/>
</dbReference>
<comment type="similarity">
    <text evidence="1">Belongs to the sulfatase family.</text>
</comment>
<protein>
    <recommendedName>
        <fullName evidence="3">Sulfatase N-terminal domain-containing protein</fullName>
    </recommendedName>
</protein>
<accession>A0A382R095</accession>
<gene>
    <name evidence="4" type="ORF">METZ01_LOCUS343511</name>
</gene>
<proteinExistence type="inferred from homology"/>
<evidence type="ECO:0000256" key="2">
    <source>
        <dbReference type="ARBA" id="ARBA00022801"/>
    </source>
</evidence>
<dbReference type="EMBL" id="UINC01117904">
    <property type="protein sequence ID" value="SVC90657.1"/>
    <property type="molecule type" value="Genomic_DNA"/>
</dbReference>
<evidence type="ECO:0000313" key="4">
    <source>
        <dbReference type="EMBL" id="SVC90657.1"/>
    </source>
</evidence>
<feature type="domain" description="Sulfatase N-terminal" evidence="3">
    <location>
        <begin position="26"/>
        <end position="204"/>
    </location>
</feature>
<reference evidence="4" key="1">
    <citation type="submission" date="2018-05" db="EMBL/GenBank/DDBJ databases">
        <authorList>
            <person name="Lanie J.A."/>
            <person name="Ng W.-L."/>
            <person name="Kazmierczak K.M."/>
            <person name="Andrzejewski T.M."/>
            <person name="Davidsen T.M."/>
            <person name="Wayne K.J."/>
            <person name="Tettelin H."/>
            <person name="Glass J.I."/>
            <person name="Rusch D."/>
            <person name="Podicherti R."/>
            <person name="Tsui H.-C.T."/>
            <person name="Winkler M.E."/>
        </authorList>
    </citation>
    <scope>NUCLEOTIDE SEQUENCE</scope>
</reference>
<evidence type="ECO:0000259" key="3">
    <source>
        <dbReference type="Pfam" id="PF00884"/>
    </source>
</evidence>
<evidence type="ECO:0000256" key="1">
    <source>
        <dbReference type="ARBA" id="ARBA00008779"/>
    </source>
</evidence>
<dbReference type="InterPro" id="IPR050738">
    <property type="entry name" value="Sulfatase"/>
</dbReference>
<keyword evidence="2" id="KW-0378">Hydrolase</keyword>
<dbReference type="GO" id="GO:0004065">
    <property type="term" value="F:arylsulfatase activity"/>
    <property type="evidence" value="ECO:0007669"/>
    <property type="project" value="TreeGrafter"/>
</dbReference>
<dbReference type="Gene3D" id="3.40.720.10">
    <property type="entry name" value="Alkaline Phosphatase, subunit A"/>
    <property type="match status" value="1"/>
</dbReference>
<organism evidence="4">
    <name type="scientific">marine metagenome</name>
    <dbReference type="NCBI Taxonomy" id="408172"/>
    <lineage>
        <taxon>unclassified sequences</taxon>
        <taxon>metagenomes</taxon>
        <taxon>ecological metagenomes</taxon>
    </lineage>
</organism>
<sequence>MTTRTLTLLVALIGAIASSAAAAKRPNVLFIFTDDQRPDAFSALGNPDIKTPNMDRIINSGFVFNQAYIQGSMTGATCLPSRAMLMSGKPLFRAPLRLDSGVLMPQVFQKAGYKTFATGKWHNGELSFENCFDEAEAVFFGGAARSHVNVPVHQMIAGLMVPYDAGETFSTDMFAAAAIDFIERQSKTEQPFFCYIPFTAPHSPVT</sequence>
<dbReference type="PANTHER" id="PTHR42693">
    <property type="entry name" value="ARYLSULFATASE FAMILY MEMBER"/>
    <property type="match status" value="1"/>
</dbReference>
<dbReference type="AlphaFoldDB" id="A0A382R095"/>